<dbReference type="OrthoDB" id="6423512at2759"/>
<sequence length="155" mass="16702">WKAASNVYDCTLDTNPEGFASAIARSGWKIPFVPPVKRLREALNLYAQTGVVSGAVSINDGPEYEMYLFGEKMRSLGKSSTIVGCKFTSILGSTPANGLAFHLTNVSAPYAFNNLPFGCVVQPGGDMIPIKDLDINISPQVSEKTKSSFKAHFHA</sequence>
<evidence type="ECO:0000313" key="1">
    <source>
        <dbReference type="EMBL" id="GFT63593.1"/>
    </source>
</evidence>
<reference evidence="1" key="1">
    <citation type="submission" date="2020-08" db="EMBL/GenBank/DDBJ databases">
        <title>Multicomponent nature underlies the extraordinary mechanical properties of spider dragline silk.</title>
        <authorList>
            <person name="Kono N."/>
            <person name="Nakamura H."/>
            <person name="Mori M."/>
            <person name="Yoshida Y."/>
            <person name="Ohtoshi R."/>
            <person name="Malay A.D."/>
            <person name="Moran D.A.P."/>
            <person name="Tomita M."/>
            <person name="Numata K."/>
            <person name="Arakawa K."/>
        </authorList>
    </citation>
    <scope>NUCLEOTIDE SEQUENCE</scope>
</reference>
<gene>
    <name evidence="1" type="primary">ppsA_7</name>
    <name evidence="1" type="ORF">NPIL_116451</name>
</gene>
<name>A0A8X6TWB1_NEPPI</name>
<evidence type="ECO:0000313" key="2">
    <source>
        <dbReference type="Proteomes" id="UP000887013"/>
    </source>
</evidence>
<dbReference type="PANTHER" id="PTHR34717:SF1">
    <property type="entry name" value="EG:BACR7A4.20 PROTEIN"/>
    <property type="match status" value="1"/>
</dbReference>
<dbReference type="PANTHER" id="PTHR34717">
    <property type="entry name" value="EG:BACR7A4.20 PROTEIN"/>
    <property type="match status" value="1"/>
</dbReference>
<organism evidence="1 2">
    <name type="scientific">Nephila pilipes</name>
    <name type="common">Giant wood spider</name>
    <name type="synonym">Nephila maculata</name>
    <dbReference type="NCBI Taxonomy" id="299642"/>
    <lineage>
        <taxon>Eukaryota</taxon>
        <taxon>Metazoa</taxon>
        <taxon>Ecdysozoa</taxon>
        <taxon>Arthropoda</taxon>
        <taxon>Chelicerata</taxon>
        <taxon>Arachnida</taxon>
        <taxon>Araneae</taxon>
        <taxon>Araneomorphae</taxon>
        <taxon>Entelegynae</taxon>
        <taxon>Araneoidea</taxon>
        <taxon>Nephilidae</taxon>
        <taxon>Nephila</taxon>
    </lineage>
</organism>
<keyword evidence="2" id="KW-1185">Reference proteome</keyword>
<dbReference type="Proteomes" id="UP000887013">
    <property type="component" value="Unassembled WGS sequence"/>
</dbReference>
<accession>A0A8X6TWB1</accession>
<dbReference type="AlphaFoldDB" id="A0A8X6TWB1"/>
<dbReference type="EMBL" id="BMAW01068269">
    <property type="protein sequence ID" value="GFT63593.1"/>
    <property type="molecule type" value="Genomic_DNA"/>
</dbReference>
<protein>
    <submittedName>
        <fullName evidence="1">Putative phosphoenolpyruvate synthase</fullName>
    </submittedName>
</protein>
<feature type="non-terminal residue" evidence="1">
    <location>
        <position position="155"/>
    </location>
</feature>
<proteinExistence type="predicted"/>
<feature type="non-terminal residue" evidence="1">
    <location>
        <position position="1"/>
    </location>
</feature>
<comment type="caution">
    <text evidence="1">The sequence shown here is derived from an EMBL/GenBank/DDBJ whole genome shotgun (WGS) entry which is preliminary data.</text>
</comment>